<feature type="compositionally biased region" description="Basic and acidic residues" evidence="1">
    <location>
        <begin position="479"/>
        <end position="488"/>
    </location>
</feature>
<evidence type="ECO:0000256" key="1">
    <source>
        <dbReference type="SAM" id="MobiDB-lite"/>
    </source>
</evidence>
<proteinExistence type="predicted"/>
<dbReference type="AlphaFoldDB" id="A0AAN6JUA0"/>
<dbReference type="PANTHER" id="PTHR31962">
    <property type="entry name" value="SPHINGOLIPID LONG CHAIN BASE-RESPONSIVE PROTEIN PIL1"/>
    <property type="match status" value="1"/>
</dbReference>
<dbReference type="Gene3D" id="1.20.1270.60">
    <property type="entry name" value="Arfaptin homology (AH) domain/BAR domain"/>
    <property type="match status" value="1"/>
</dbReference>
<dbReference type="Pfam" id="PF13805">
    <property type="entry name" value="Pil1"/>
    <property type="match status" value="1"/>
</dbReference>
<dbReference type="GO" id="GO:0005886">
    <property type="term" value="C:plasma membrane"/>
    <property type="evidence" value="ECO:0007669"/>
    <property type="project" value="TreeGrafter"/>
</dbReference>
<dbReference type="PANTHER" id="PTHR31962:SF1">
    <property type="entry name" value="SPHINGOLIPID LONG CHAIN BASE-RESPONSIVE PROTEIN PIL1"/>
    <property type="match status" value="1"/>
</dbReference>
<keyword evidence="3" id="KW-1185">Reference proteome</keyword>
<feature type="compositionally biased region" description="Low complexity" evidence="1">
    <location>
        <begin position="13"/>
        <end position="63"/>
    </location>
</feature>
<evidence type="ECO:0000313" key="2">
    <source>
        <dbReference type="EMBL" id="KAK0551991.1"/>
    </source>
</evidence>
<dbReference type="InterPro" id="IPR028245">
    <property type="entry name" value="PIL1/LSP1"/>
</dbReference>
<feature type="compositionally biased region" description="Low complexity" evidence="1">
    <location>
        <begin position="519"/>
        <end position="548"/>
    </location>
</feature>
<feature type="region of interest" description="Disordered" evidence="1">
    <location>
        <begin position="383"/>
        <end position="561"/>
    </location>
</feature>
<dbReference type="GO" id="GO:0070941">
    <property type="term" value="P:eisosome assembly"/>
    <property type="evidence" value="ECO:0007669"/>
    <property type="project" value="TreeGrafter"/>
</dbReference>
<reference evidence="2" key="1">
    <citation type="journal article" date="2023" name="PhytoFront">
        <title>Draft Genome Resources of Seven Strains of Tilletia horrida, Causal Agent of Kernel Smut of Rice.</title>
        <authorList>
            <person name="Khanal S."/>
            <person name="Antony Babu S."/>
            <person name="Zhou X.G."/>
        </authorList>
    </citation>
    <scope>NUCLEOTIDE SEQUENCE</scope>
    <source>
        <strain evidence="2">TX6</strain>
    </source>
</reference>
<protein>
    <submittedName>
        <fullName evidence="2">Uncharacterized protein</fullName>
    </submittedName>
</protein>
<dbReference type="InterPro" id="IPR027267">
    <property type="entry name" value="AH/BAR_dom_sf"/>
</dbReference>
<feature type="compositionally biased region" description="Pro residues" evidence="1">
    <location>
        <begin position="435"/>
        <end position="444"/>
    </location>
</feature>
<accession>A0AAN6JUA0</accession>
<dbReference type="Proteomes" id="UP001176517">
    <property type="component" value="Unassembled WGS sequence"/>
</dbReference>
<gene>
    <name evidence="2" type="ORF">OC846_003075</name>
</gene>
<organism evidence="2 3">
    <name type="scientific">Tilletia horrida</name>
    <dbReference type="NCBI Taxonomy" id="155126"/>
    <lineage>
        <taxon>Eukaryota</taxon>
        <taxon>Fungi</taxon>
        <taxon>Dikarya</taxon>
        <taxon>Basidiomycota</taxon>
        <taxon>Ustilaginomycotina</taxon>
        <taxon>Exobasidiomycetes</taxon>
        <taxon>Tilletiales</taxon>
        <taxon>Tilletiaceae</taxon>
        <taxon>Tilletia</taxon>
    </lineage>
</organism>
<name>A0AAN6JUA0_9BASI</name>
<feature type="region of interest" description="Disordered" evidence="1">
    <location>
        <begin position="610"/>
        <end position="639"/>
    </location>
</feature>
<dbReference type="GO" id="GO:0006897">
    <property type="term" value="P:endocytosis"/>
    <property type="evidence" value="ECO:0007669"/>
    <property type="project" value="TreeGrafter"/>
</dbReference>
<feature type="compositionally biased region" description="Low complexity" evidence="1">
    <location>
        <begin position="445"/>
        <end position="463"/>
    </location>
</feature>
<comment type="caution">
    <text evidence="2">The sequence shown here is derived from an EMBL/GenBank/DDBJ whole genome shotgun (WGS) entry which is preliminary data.</text>
</comment>
<dbReference type="EMBL" id="JAPDMZ010000069">
    <property type="protein sequence ID" value="KAK0551991.1"/>
    <property type="molecule type" value="Genomic_DNA"/>
</dbReference>
<feature type="region of interest" description="Disordered" evidence="1">
    <location>
        <begin position="1"/>
        <end position="63"/>
    </location>
</feature>
<dbReference type="GO" id="GO:0036286">
    <property type="term" value="C:eisosome filament"/>
    <property type="evidence" value="ECO:0007669"/>
    <property type="project" value="TreeGrafter"/>
</dbReference>
<sequence length="639" mass="65290">MDLFRHARDRAQEVVQQAQSQLQQQQQKHSSSSSTAAPGSSSSSQQLVSSGTRPSSNTSSLPSLSALYTGSLPPLIRAGIANLDPRFESTRQSHLLSNALKALSIDHEATARETKSVATATFKFGQDLSPTPVASSASAASASSRLDGSCDPALVDITDRLAYVLSTIGDLEAAHVKRAESARKEFKDISRAEVELNSRREKRIKIHKELLALVPERAKPASAKRIGDLEAQLKSLEAEDKASEEVFGKLRRQKFQSSYSKYMDSLIELGEKLACAARHGKTLTSLIPVDETPVFPAAALAGAHSWNGTAQTAQVRAAIDPALRNLQIDYAPASLTNVAVSGSTTGSIESGPNSATAGYAESHATEIAEADRTQAAVVNELSSTAPHATAESRTDSLQIPPPPLNRIDSGSSYGVSPSGGASSPIAARLNMGPTPHLPMSPPLPSGGAAAVGSSDASAGIAPGSTGGDGGASAAPGIASDERSPHAPPEDVTVAETGAAIFGTGGPKTGTLGVPRRRSSAVPSGSASSPSPAATGAPSSAAAAKSAEAAAERAAAEQAEVVAAAERERAMNRASLSGHAGAIPAAAPVPASVAPAVHARLRRDGTIVRRGEPDWAAAETEDLPPYTVEDTSGGRSAGGA</sequence>
<evidence type="ECO:0000313" key="3">
    <source>
        <dbReference type="Proteomes" id="UP001176517"/>
    </source>
</evidence>
<dbReference type="GO" id="GO:0008289">
    <property type="term" value="F:lipid binding"/>
    <property type="evidence" value="ECO:0007669"/>
    <property type="project" value="TreeGrafter"/>
</dbReference>
<feature type="compositionally biased region" description="Basic and acidic residues" evidence="1">
    <location>
        <begin position="1"/>
        <end position="12"/>
    </location>
</feature>
<feature type="compositionally biased region" description="Low complexity" evidence="1">
    <location>
        <begin position="409"/>
        <end position="423"/>
    </location>
</feature>